<evidence type="ECO:0000313" key="15">
    <source>
        <dbReference type="Proteomes" id="UP000694904"/>
    </source>
</evidence>
<dbReference type="RefSeq" id="XP_017856630.1">
    <property type="nucleotide sequence ID" value="XM_018001141.1"/>
</dbReference>
<evidence type="ECO:0000256" key="3">
    <source>
        <dbReference type="ARBA" id="ARBA00006462"/>
    </source>
</evidence>
<feature type="region of interest" description="Disordered" evidence="12">
    <location>
        <begin position="313"/>
        <end position="333"/>
    </location>
</feature>
<reference evidence="16" key="3">
    <citation type="submission" date="2025-08" db="UniProtKB">
        <authorList>
            <consortium name="RefSeq"/>
        </authorList>
    </citation>
    <scope>IDENTIFICATION</scope>
    <source>
        <tissue evidence="16">Whole organism</tissue>
    </source>
</reference>
<dbReference type="InterPro" id="IPR026050">
    <property type="entry name" value="C1GALT1/C1GALT1_chp1"/>
</dbReference>
<dbReference type="PANTHER" id="PTHR23033:SF14">
    <property type="entry name" value="GLYCOPROTEIN-N-ACETYLGALACTOSAMINE 3-BETA-GALACTOSYLTRANSFERASE 1-RELATED"/>
    <property type="match status" value="1"/>
</dbReference>
<feature type="domain" description="Fringe-like glycosyltransferase" evidence="14">
    <location>
        <begin position="56"/>
        <end position="220"/>
    </location>
</feature>
<comment type="similarity">
    <text evidence="3">Belongs to the glycosyltransferase 31 family. Beta3-Gal-T subfamily.</text>
</comment>
<evidence type="ECO:0000256" key="5">
    <source>
        <dbReference type="ARBA" id="ARBA00022676"/>
    </source>
</evidence>
<dbReference type="InterPro" id="IPR003378">
    <property type="entry name" value="Fringe-like_glycosylTrfase"/>
</dbReference>
<reference evidence="15" key="2">
    <citation type="journal article" date="2016" name="G3 (Bethesda)">
        <title>Genome Evolution in Three Species of Cactophilic Drosophila.</title>
        <authorList>
            <person name="Sanchez-Flores A."/>
            <person name="Penazola F."/>
            <person name="Carpinteyro-Ponce J."/>
            <person name="Nazario-Yepiz N."/>
            <person name="Abreu-Goodger C."/>
            <person name="Machado C.A."/>
            <person name="Markow T.A."/>
        </authorList>
    </citation>
    <scope>NUCLEOTIDE SEQUENCE [LARGE SCALE GENOMIC DNA]</scope>
</reference>
<evidence type="ECO:0000256" key="13">
    <source>
        <dbReference type="SAM" id="Phobius"/>
    </source>
</evidence>
<feature type="transmembrane region" description="Helical" evidence="13">
    <location>
        <begin position="12"/>
        <end position="31"/>
    </location>
</feature>
<dbReference type="GeneID" id="108609419"/>
<organism evidence="15 16">
    <name type="scientific">Drosophila arizonae</name>
    <name type="common">Fruit fly</name>
    <dbReference type="NCBI Taxonomy" id="7263"/>
    <lineage>
        <taxon>Eukaryota</taxon>
        <taxon>Metazoa</taxon>
        <taxon>Ecdysozoa</taxon>
        <taxon>Arthropoda</taxon>
        <taxon>Hexapoda</taxon>
        <taxon>Insecta</taxon>
        <taxon>Pterygota</taxon>
        <taxon>Neoptera</taxon>
        <taxon>Endopterygota</taxon>
        <taxon>Diptera</taxon>
        <taxon>Brachycera</taxon>
        <taxon>Muscomorpha</taxon>
        <taxon>Ephydroidea</taxon>
        <taxon>Drosophilidae</taxon>
        <taxon>Drosophila</taxon>
    </lineage>
</organism>
<keyword evidence="7 13" id="KW-0812">Transmembrane</keyword>
<name>A0ABM1NNU4_DROAR</name>
<evidence type="ECO:0000256" key="8">
    <source>
        <dbReference type="ARBA" id="ARBA00022741"/>
    </source>
</evidence>
<evidence type="ECO:0000313" key="16">
    <source>
        <dbReference type="RefSeq" id="XP_017856630.1"/>
    </source>
</evidence>
<evidence type="ECO:0000256" key="12">
    <source>
        <dbReference type="SAM" id="MobiDB-lite"/>
    </source>
</evidence>
<sequence length="333" mass="38676">MSRNSIYEARLLWALIVGTIAGYIITEILSYRAERPMEQPSLAEQLKKEVRVLCWVMTHPGNHKLRALHVKRTWGKRCNILLFMSSQLDDELPTVKLNLTEGRNYLWMKTKSAFKYVYNNYYNDSDWFFKADDDTFAVIENMRYMLYRYNSETPVYFGCKFKKYFKQGFMSGGAGYILSREALRRFVVEGLSNPKICKSGPDGSEDLMIGLCMQNLNVTAGDSRDANGNGRMYPLYPSFHLHPPDNKTFWYWNYAFYNTTDCFSCVANTAISFHYVKPNEMYEYDYFIYTLRAYGLTHNQELKLPTKLAAGEYKPEGTETAKSTSEALLNQTS</sequence>
<comment type="subcellular location">
    <subcellularLocation>
        <location evidence="1">Membrane</location>
        <topology evidence="1">Single-pass type II membrane protein</topology>
    </subcellularLocation>
</comment>
<evidence type="ECO:0000256" key="10">
    <source>
        <dbReference type="ARBA" id="ARBA00022989"/>
    </source>
</evidence>
<keyword evidence="9" id="KW-0735">Signal-anchor</keyword>
<keyword evidence="15" id="KW-1185">Reference proteome</keyword>
<keyword evidence="11 13" id="KW-0472">Membrane</keyword>
<evidence type="ECO:0000256" key="1">
    <source>
        <dbReference type="ARBA" id="ARBA00004606"/>
    </source>
</evidence>
<evidence type="ECO:0000256" key="6">
    <source>
        <dbReference type="ARBA" id="ARBA00022679"/>
    </source>
</evidence>
<reference evidence="15" key="1">
    <citation type="journal article" date="1997" name="Nucleic Acids Res.">
        <title>tRNAscan-SE: a program for improved detection of transfer RNA genes in genomic sequence.</title>
        <authorList>
            <person name="Lowe T.M."/>
            <person name="Eddy S.R."/>
        </authorList>
    </citation>
    <scope>NUCLEOTIDE SEQUENCE [LARGE SCALE GENOMIC DNA]</scope>
</reference>
<dbReference type="Pfam" id="PF02434">
    <property type="entry name" value="Fringe"/>
    <property type="match status" value="1"/>
</dbReference>
<keyword evidence="5" id="KW-0328">Glycosyltransferase</keyword>
<evidence type="ECO:0000256" key="11">
    <source>
        <dbReference type="ARBA" id="ARBA00023136"/>
    </source>
</evidence>
<keyword evidence="6" id="KW-0808">Transferase</keyword>
<protein>
    <recommendedName>
        <fullName evidence="4">N-acetylgalactosaminide beta-1,3-galactosyltransferase</fullName>
        <ecNumber evidence="4">2.4.1.122</ecNumber>
    </recommendedName>
</protein>
<dbReference type="EC" id="2.4.1.122" evidence="4"/>
<dbReference type="Proteomes" id="UP000694904">
    <property type="component" value="Chromosome 3"/>
</dbReference>
<accession>A0ABM1NNU4</accession>
<keyword evidence="8" id="KW-0547">Nucleotide-binding</keyword>
<evidence type="ECO:0000256" key="2">
    <source>
        <dbReference type="ARBA" id="ARBA00004922"/>
    </source>
</evidence>
<gene>
    <name evidence="16" type="primary">LOC108609419</name>
</gene>
<evidence type="ECO:0000256" key="4">
    <source>
        <dbReference type="ARBA" id="ARBA00012557"/>
    </source>
</evidence>
<dbReference type="PANTHER" id="PTHR23033">
    <property type="entry name" value="BETA1,3-GALACTOSYLTRANSFERASE"/>
    <property type="match status" value="1"/>
</dbReference>
<dbReference type="Gene3D" id="3.90.550.50">
    <property type="match status" value="1"/>
</dbReference>
<comment type="pathway">
    <text evidence="2">Protein modification; protein glycosylation.</text>
</comment>
<evidence type="ECO:0000256" key="7">
    <source>
        <dbReference type="ARBA" id="ARBA00022692"/>
    </source>
</evidence>
<keyword evidence="10 13" id="KW-1133">Transmembrane helix</keyword>
<evidence type="ECO:0000256" key="9">
    <source>
        <dbReference type="ARBA" id="ARBA00022968"/>
    </source>
</evidence>
<evidence type="ECO:0000259" key="14">
    <source>
        <dbReference type="Pfam" id="PF02434"/>
    </source>
</evidence>
<feature type="compositionally biased region" description="Polar residues" evidence="12">
    <location>
        <begin position="320"/>
        <end position="333"/>
    </location>
</feature>
<proteinExistence type="inferred from homology"/>